<dbReference type="Proteomes" id="UP000565441">
    <property type="component" value="Unassembled WGS sequence"/>
</dbReference>
<feature type="region of interest" description="Disordered" evidence="1">
    <location>
        <begin position="1"/>
        <end position="25"/>
    </location>
</feature>
<reference evidence="2 3" key="1">
    <citation type="journal article" date="2020" name="ISME J.">
        <title>Uncovering the hidden diversity of litter-decomposition mechanisms in mushroom-forming fungi.</title>
        <authorList>
            <person name="Floudas D."/>
            <person name="Bentzer J."/>
            <person name="Ahren D."/>
            <person name="Johansson T."/>
            <person name="Persson P."/>
            <person name="Tunlid A."/>
        </authorList>
    </citation>
    <scope>NUCLEOTIDE SEQUENCE [LARGE SCALE GENOMIC DNA]</scope>
    <source>
        <strain evidence="2 3">CBS 661.87</strain>
    </source>
</reference>
<dbReference type="AlphaFoldDB" id="A0A8H5GUA8"/>
<organism evidence="2 3">
    <name type="scientific">Tricholomella constricta</name>
    <dbReference type="NCBI Taxonomy" id="117010"/>
    <lineage>
        <taxon>Eukaryota</taxon>
        <taxon>Fungi</taxon>
        <taxon>Dikarya</taxon>
        <taxon>Basidiomycota</taxon>
        <taxon>Agaricomycotina</taxon>
        <taxon>Agaricomycetes</taxon>
        <taxon>Agaricomycetidae</taxon>
        <taxon>Agaricales</taxon>
        <taxon>Tricholomatineae</taxon>
        <taxon>Lyophyllaceae</taxon>
        <taxon>Tricholomella</taxon>
    </lineage>
</organism>
<keyword evidence="3" id="KW-1185">Reference proteome</keyword>
<name>A0A8H5GUA8_9AGAR</name>
<sequence length="152" mass="17242">MAPAPNDGRPNQSDSEPPLVLPAPPPLFNKDRRAGRLVPHMDLVLPFTFKEQESWLDINKPTCPHKREHPCSRRCISAITEVLKRLPKWCHVGAIPRDDDGFDQSVYIGIVISSNLSTEGLGLATDVEYIRHIQRIMSTKTVPFWIKFYARA</sequence>
<protein>
    <submittedName>
        <fullName evidence="2">Uncharacterized protein</fullName>
    </submittedName>
</protein>
<comment type="caution">
    <text evidence="2">The sequence shown here is derived from an EMBL/GenBank/DDBJ whole genome shotgun (WGS) entry which is preliminary data.</text>
</comment>
<evidence type="ECO:0000256" key="1">
    <source>
        <dbReference type="SAM" id="MobiDB-lite"/>
    </source>
</evidence>
<gene>
    <name evidence="2" type="ORF">D9615_009708</name>
</gene>
<accession>A0A8H5GUA8</accession>
<evidence type="ECO:0000313" key="3">
    <source>
        <dbReference type="Proteomes" id="UP000565441"/>
    </source>
</evidence>
<evidence type="ECO:0000313" key="2">
    <source>
        <dbReference type="EMBL" id="KAF5371358.1"/>
    </source>
</evidence>
<proteinExistence type="predicted"/>
<dbReference type="EMBL" id="JAACJP010000047">
    <property type="protein sequence ID" value="KAF5371358.1"/>
    <property type="molecule type" value="Genomic_DNA"/>
</dbReference>